<accession>A0A3P5XFI1</accession>
<keyword evidence="7" id="KW-1185">Reference proteome</keyword>
<dbReference type="RefSeq" id="WP_124071732.1">
    <property type="nucleotide sequence ID" value="NZ_CBCRXF010000004.1"/>
</dbReference>
<sequence length="106" mass="11862">MDNTGLKVIVHASAFFAPYAVPLLIYILCHFFVEDLEMKKLALQAIFFQLVMGALLVISILLIFIIIGIPLVIGLGLLWFIVPIIGIVKALNNEEFNYPIVGAWFK</sequence>
<feature type="transmembrane region" description="Helical" evidence="5">
    <location>
        <begin position="73"/>
        <end position="91"/>
    </location>
</feature>
<dbReference type="OrthoDB" id="2989462at2"/>
<dbReference type="Pfam" id="PF09685">
    <property type="entry name" value="MamF_MmsF"/>
    <property type="match status" value="1"/>
</dbReference>
<evidence type="ECO:0000256" key="5">
    <source>
        <dbReference type="SAM" id="Phobius"/>
    </source>
</evidence>
<feature type="transmembrane region" description="Helical" evidence="5">
    <location>
        <begin position="45"/>
        <end position="67"/>
    </location>
</feature>
<evidence type="ECO:0000313" key="6">
    <source>
        <dbReference type="EMBL" id="VDC33511.1"/>
    </source>
</evidence>
<feature type="transmembrane region" description="Helical" evidence="5">
    <location>
        <begin position="12"/>
        <end position="33"/>
    </location>
</feature>
<reference evidence="6 7" key="1">
    <citation type="submission" date="2018-11" db="EMBL/GenBank/DDBJ databases">
        <authorList>
            <person name="Criscuolo A."/>
        </authorList>
    </citation>
    <scope>NUCLEOTIDE SEQUENCE [LARGE SCALE GENOMIC DNA]</scope>
    <source>
        <strain evidence="6">ATB-66</strain>
    </source>
</reference>
<keyword evidence="4 5" id="KW-0472">Membrane</keyword>
<dbReference type="AlphaFoldDB" id="A0A3P5XFI1"/>
<proteinExistence type="predicted"/>
<evidence type="ECO:0000256" key="4">
    <source>
        <dbReference type="ARBA" id="ARBA00023136"/>
    </source>
</evidence>
<evidence type="ECO:0008006" key="8">
    <source>
        <dbReference type="Google" id="ProtNLM"/>
    </source>
</evidence>
<comment type="subcellular location">
    <subcellularLocation>
        <location evidence="1">Membrane</location>
        <topology evidence="1">Multi-pass membrane protein</topology>
    </subcellularLocation>
</comment>
<keyword evidence="3 5" id="KW-1133">Transmembrane helix</keyword>
<evidence type="ECO:0000313" key="7">
    <source>
        <dbReference type="Proteomes" id="UP000270468"/>
    </source>
</evidence>
<keyword evidence="2 5" id="KW-0812">Transmembrane</keyword>
<dbReference type="EMBL" id="UXAV01000045">
    <property type="protein sequence ID" value="VDC33511.1"/>
    <property type="molecule type" value="Genomic_DNA"/>
</dbReference>
<evidence type="ECO:0000256" key="2">
    <source>
        <dbReference type="ARBA" id="ARBA00022692"/>
    </source>
</evidence>
<name>A0A3P5XFI1_9BACL</name>
<dbReference type="InterPro" id="IPR019109">
    <property type="entry name" value="MamF_MmsF"/>
</dbReference>
<evidence type="ECO:0000256" key="3">
    <source>
        <dbReference type="ARBA" id="ARBA00022989"/>
    </source>
</evidence>
<gene>
    <name evidence="6" type="ORF">FILTAD_02921</name>
</gene>
<evidence type="ECO:0000256" key="1">
    <source>
        <dbReference type="ARBA" id="ARBA00004141"/>
    </source>
</evidence>
<organism evidence="6 7">
    <name type="scientific">Filibacter tadaridae</name>
    <dbReference type="NCBI Taxonomy" id="2483811"/>
    <lineage>
        <taxon>Bacteria</taxon>
        <taxon>Bacillati</taxon>
        <taxon>Bacillota</taxon>
        <taxon>Bacilli</taxon>
        <taxon>Bacillales</taxon>
        <taxon>Caryophanaceae</taxon>
        <taxon>Filibacter</taxon>
    </lineage>
</organism>
<dbReference type="Proteomes" id="UP000270468">
    <property type="component" value="Unassembled WGS sequence"/>
</dbReference>
<protein>
    <recommendedName>
        <fullName evidence="8">Chloroplast import component protein (Tic20)</fullName>
    </recommendedName>
</protein>